<reference evidence="10 11" key="1">
    <citation type="journal article" date="2023" name="Arcadia Sci">
        <title>De novo assembly of a long-read Amblyomma americanum tick genome.</title>
        <authorList>
            <person name="Chou S."/>
            <person name="Poskanzer K.E."/>
            <person name="Rollins M."/>
            <person name="Thuy-Boun P.S."/>
        </authorList>
    </citation>
    <scope>NUCLEOTIDE SEQUENCE [LARGE SCALE GENOMIC DNA]</scope>
    <source>
        <strain evidence="10">F_SG_1</strain>
        <tissue evidence="10">Salivary glands</tissue>
    </source>
</reference>
<keyword evidence="5" id="KW-0378">Hydrolase</keyword>
<comment type="cofactor">
    <cofactor evidence="1">
        <name>Zn(2+)</name>
        <dbReference type="ChEBI" id="CHEBI:29105"/>
    </cofactor>
</comment>
<dbReference type="GO" id="GO:0046872">
    <property type="term" value="F:metal ion binding"/>
    <property type="evidence" value="ECO:0007669"/>
    <property type="project" value="UniProtKB-KW"/>
</dbReference>
<keyword evidence="3" id="KW-0645">Protease</keyword>
<organism evidence="10 11">
    <name type="scientific">Amblyomma americanum</name>
    <name type="common">Lone star tick</name>
    <dbReference type="NCBI Taxonomy" id="6943"/>
    <lineage>
        <taxon>Eukaryota</taxon>
        <taxon>Metazoa</taxon>
        <taxon>Ecdysozoa</taxon>
        <taxon>Arthropoda</taxon>
        <taxon>Chelicerata</taxon>
        <taxon>Arachnida</taxon>
        <taxon>Acari</taxon>
        <taxon>Parasitiformes</taxon>
        <taxon>Ixodida</taxon>
        <taxon>Ixodoidea</taxon>
        <taxon>Ixodidae</taxon>
        <taxon>Amblyomminae</taxon>
        <taxon>Amblyomma</taxon>
    </lineage>
</organism>
<dbReference type="SUPFAM" id="SSF55486">
    <property type="entry name" value="Metalloproteases ('zincins'), catalytic domain"/>
    <property type="match status" value="1"/>
</dbReference>
<keyword evidence="7" id="KW-0482">Metalloprotease</keyword>
<evidence type="ECO:0000259" key="8">
    <source>
        <dbReference type="Pfam" id="PF01431"/>
    </source>
</evidence>
<evidence type="ECO:0000313" key="11">
    <source>
        <dbReference type="Proteomes" id="UP001321473"/>
    </source>
</evidence>
<dbReference type="InterPro" id="IPR008753">
    <property type="entry name" value="Peptidase_M13_N"/>
</dbReference>
<dbReference type="Pfam" id="PF05649">
    <property type="entry name" value="Peptidase_M13_N"/>
    <property type="match status" value="1"/>
</dbReference>
<keyword evidence="4" id="KW-0479">Metal-binding</keyword>
<evidence type="ECO:0000256" key="7">
    <source>
        <dbReference type="ARBA" id="ARBA00023049"/>
    </source>
</evidence>
<dbReference type="Proteomes" id="UP001321473">
    <property type="component" value="Unassembled WGS sequence"/>
</dbReference>
<feature type="domain" description="Peptidase M13 C-terminal" evidence="8">
    <location>
        <begin position="468"/>
        <end position="643"/>
    </location>
</feature>
<dbReference type="Gene3D" id="1.10.1380.10">
    <property type="entry name" value="Neutral endopeptidase , domain2"/>
    <property type="match status" value="1"/>
</dbReference>
<accession>A0AAQ4F1D5</accession>
<dbReference type="GO" id="GO:0005886">
    <property type="term" value="C:plasma membrane"/>
    <property type="evidence" value="ECO:0007669"/>
    <property type="project" value="TreeGrafter"/>
</dbReference>
<dbReference type="PANTHER" id="PTHR11733">
    <property type="entry name" value="ZINC METALLOPROTEASE FAMILY M13 NEPRILYSIN-RELATED"/>
    <property type="match status" value="1"/>
</dbReference>
<dbReference type="GO" id="GO:0004222">
    <property type="term" value="F:metalloendopeptidase activity"/>
    <property type="evidence" value="ECO:0007669"/>
    <property type="project" value="InterPro"/>
</dbReference>
<evidence type="ECO:0000256" key="1">
    <source>
        <dbReference type="ARBA" id="ARBA00001947"/>
    </source>
</evidence>
<dbReference type="PROSITE" id="PS51885">
    <property type="entry name" value="NEPRILYSIN"/>
    <property type="match status" value="1"/>
</dbReference>
<dbReference type="Pfam" id="PF01431">
    <property type="entry name" value="Peptidase_M13"/>
    <property type="match status" value="1"/>
</dbReference>
<gene>
    <name evidence="10" type="ORF">V5799_017753</name>
</gene>
<proteinExistence type="inferred from homology"/>
<dbReference type="AlphaFoldDB" id="A0AAQ4F1D5"/>
<comment type="caution">
    <text evidence="10">The sequence shown here is derived from an EMBL/GenBank/DDBJ whole genome shotgun (WGS) entry which is preliminary data.</text>
</comment>
<dbReference type="PANTHER" id="PTHR11733:SF241">
    <property type="entry name" value="GH26575P-RELATED"/>
    <property type="match status" value="1"/>
</dbReference>
<evidence type="ECO:0008006" key="12">
    <source>
        <dbReference type="Google" id="ProtNLM"/>
    </source>
</evidence>
<evidence type="ECO:0000256" key="6">
    <source>
        <dbReference type="ARBA" id="ARBA00022833"/>
    </source>
</evidence>
<dbReference type="InterPro" id="IPR000718">
    <property type="entry name" value="Peptidase_M13"/>
</dbReference>
<evidence type="ECO:0000256" key="5">
    <source>
        <dbReference type="ARBA" id="ARBA00022801"/>
    </source>
</evidence>
<sequence>MSIRKAEKYRRCDAADCDRVVKMMSLGPVSTDLPCRDFYSYVCSPWATANPMGINVSWLASQGYIDHLEMDMKKRDPNATTQTVVDMVLITYHSCLQSVKRDLASEMKAVFDKFHIGNWPKFTYSDAESYDVFKELIDLDMKWGMQVVFFFENALLDEYTGGHRLSIQPSPFVCPYVPGSNKSLEGLYEEYVREVFKLFSYQDNAAAQEVVGTHVALCQASIASGHDYKVHTLQEIVAGTRALGLSESQWNTALEPMGTINRKTVYHTKLQYIKEALRHLLKTMHPESAMRFFGFSILTQMAGHQEVFQKVRDAYYYFDHPLARSSVQAHNCMAFIFTHFMNAWNLYVLSVENANKNSAKDVGHLVASIKNSMIRRVRNSRWMDELSKSRTLEKLKRTTVVPPVLGSYLKTFNLSERYANLPALSPADYYGNQLLIRANDAQYHVRGTKRHLGEANFAMAGGDINHLTNTVHVYAGLLRLPFYSAEFPLAIRYGGLGTVTARLLAELLIGNNVKKDAVGSTKNWWTGPVYQEYKRRVTCFAQQAKRDAAFGEEVDFLPYYLGARIALDALHYAMVDRKSRILLPGIELSDQQLFFTSFCHMMCASVEVEGKPMLPEKALRRCNGAVMNMREFGRAFRCNRTDVDQEANLNPAHKCLLY</sequence>
<evidence type="ECO:0000256" key="2">
    <source>
        <dbReference type="ARBA" id="ARBA00007357"/>
    </source>
</evidence>
<evidence type="ECO:0000313" key="10">
    <source>
        <dbReference type="EMBL" id="KAK8780907.1"/>
    </source>
</evidence>
<dbReference type="InterPro" id="IPR024079">
    <property type="entry name" value="MetalloPept_cat_dom_sf"/>
</dbReference>
<evidence type="ECO:0000256" key="4">
    <source>
        <dbReference type="ARBA" id="ARBA00022723"/>
    </source>
</evidence>
<feature type="domain" description="Peptidase M13 N-terminal" evidence="9">
    <location>
        <begin position="34"/>
        <end position="399"/>
    </location>
</feature>
<keyword evidence="6" id="KW-0862">Zinc</keyword>
<comment type="similarity">
    <text evidence="2">Belongs to the peptidase M13 family.</text>
</comment>
<name>A0AAQ4F1D5_AMBAM</name>
<protein>
    <recommendedName>
        <fullName evidence="12">M13 family peptidase</fullName>
    </recommendedName>
</protein>
<dbReference type="Gene3D" id="3.40.390.10">
    <property type="entry name" value="Collagenase (Catalytic Domain)"/>
    <property type="match status" value="1"/>
</dbReference>
<dbReference type="GO" id="GO:0016485">
    <property type="term" value="P:protein processing"/>
    <property type="evidence" value="ECO:0007669"/>
    <property type="project" value="TreeGrafter"/>
</dbReference>
<evidence type="ECO:0000256" key="3">
    <source>
        <dbReference type="ARBA" id="ARBA00022670"/>
    </source>
</evidence>
<dbReference type="InterPro" id="IPR042089">
    <property type="entry name" value="Peptidase_M13_dom_2"/>
</dbReference>
<dbReference type="InterPro" id="IPR018497">
    <property type="entry name" value="Peptidase_M13_C"/>
</dbReference>
<keyword evidence="11" id="KW-1185">Reference proteome</keyword>
<evidence type="ECO:0000259" key="9">
    <source>
        <dbReference type="Pfam" id="PF05649"/>
    </source>
</evidence>
<dbReference type="EMBL" id="JARKHS020008280">
    <property type="protein sequence ID" value="KAK8780907.1"/>
    <property type="molecule type" value="Genomic_DNA"/>
</dbReference>